<dbReference type="GeneID" id="102701111"/>
<dbReference type="Gene3D" id="6.20.50.150">
    <property type="match status" value="1"/>
</dbReference>
<sequence>MSTATVQIFVKGLTGRTRTLRVEPTDMVESVKAKLEGIEDAPVGRQRLIFGGRQLEDGRTLASYGIGKEATLHLCLRLGGGSGGKKRKKKAYATPRKGRHEHRREELAVLGHYRVDDATGKVEALRRHCPSPECDAAGAFMAKHDGRYTCGKCQLTVFEDGR</sequence>
<evidence type="ECO:0000256" key="4">
    <source>
        <dbReference type="ARBA" id="ARBA00022499"/>
    </source>
</evidence>
<dbReference type="InterPro" id="IPR011332">
    <property type="entry name" value="Ribosomal_zn-bd"/>
</dbReference>
<evidence type="ECO:0000256" key="8">
    <source>
        <dbReference type="ARBA" id="ARBA00023274"/>
    </source>
</evidence>
<dbReference type="EnsemblPlants" id="OB10G21280.1">
    <property type="protein sequence ID" value="OB10G21280.1"/>
    <property type="gene ID" value="OB10G21280"/>
</dbReference>
<evidence type="ECO:0000256" key="9">
    <source>
        <dbReference type="ARBA" id="ARBA00035123"/>
    </source>
</evidence>
<dbReference type="STRING" id="4533.J3N3N0"/>
<accession>J3N3N0</accession>
<evidence type="ECO:0000256" key="5">
    <source>
        <dbReference type="ARBA" id="ARBA00022771"/>
    </source>
</evidence>
<dbReference type="PRINTS" id="PR00348">
    <property type="entry name" value="UBIQUITIN"/>
</dbReference>
<dbReference type="eggNOG" id="KOG0004">
    <property type="taxonomic scope" value="Eukaryota"/>
</dbReference>
<comment type="subunit">
    <text evidence="9">Part of the 40S ribosomal subunit.</text>
</comment>
<dbReference type="InterPro" id="IPR038582">
    <property type="entry name" value="Ribosomal_eS31_euk-type_sf"/>
</dbReference>
<dbReference type="Proteomes" id="UP000006038">
    <property type="component" value="Chromosome 10"/>
</dbReference>
<dbReference type="HOGENOM" id="CLU_010412_2_0_1"/>
<dbReference type="InterPro" id="IPR050158">
    <property type="entry name" value="Ubiquitin_ubiquitin-like"/>
</dbReference>
<dbReference type="AlphaFoldDB" id="J3N3N0"/>
<dbReference type="InterPro" id="IPR019956">
    <property type="entry name" value="Ubiquitin_dom"/>
</dbReference>
<dbReference type="InterPro" id="IPR029071">
    <property type="entry name" value="Ubiquitin-like_domsf"/>
</dbReference>
<evidence type="ECO:0000313" key="11">
    <source>
        <dbReference type="EnsemblPlants" id="OB10G21280.1"/>
    </source>
</evidence>
<dbReference type="Pfam" id="PF00240">
    <property type="entry name" value="ubiquitin"/>
    <property type="match status" value="1"/>
</dbReference>
<keyword evidence="5" id="KW-0863">Zinc-finger</keyword>
<reference evidence="11" key="1">
    <citation type="journal article" date="2013" name="Nat. Commun.">
        <title>Whole-genome sequencing of Oryza brachyantha reveals mechanisms underlying Oryza genome evolution.</title>
        <authorList>
            <person name="Chen J."/>
            <person name="Huang Q."/>
            <person name="Gao D."/>
            <person name="Wang J."/>
            <person name="Lang Y."/>
            <person name="Liu T."/>
            <person name="Li B."/>
            <person name="Bai Z."/>
            <person name="Luis Goicoechea J."/>
            <person name="Liang C."/>
            <person name="Chen C."/>
            <person name="Zhang W."/>
            <person name="Sun S."/>
            <person name="Liao Y."/>
            <person name="Zhang X."/>
            <person name="Yang L."/>
            <person name="Song C."/>
            <person name="Wang M."/>
            <person name="Shi J."/>
            <person name="Liu G."/>
            <person name="Liu J."/>
            <person name="Zhou H."/>
            <person name="Zhou W."/>
            <person name="Yu Q."/>
            <person name="An N."/>
            <person name="Chen Y."/>
            <person name="Cai Q."/>
            <person name="Wang B."/>
            <person name="Liu B."/>
            <person name="Min J."/>
            <person name="Huang Y."/>
            <person name="Wu H."/>
            <person name="Li Z."/>
            <person name="Zhang Y."/>
            <person name="Yin Y."/>
            <person name="Song W."/>
            <person name="Jiang J."/>
            <person name="Jackson S.A."/>
            <person name="Wing R.A."/>
            <person name="Wang J."/>
            <person name="Chen M."/>
        </authorList>
    </citation>
    <scope>NUCLEOTIDE SEQUENCE [LARGE SCALE GENOMIC DNA]</scope>
    <source>
        <strain evidence="11">cv. IRGC 101232</strain>
    </source>
</reference>
<name>J3N3N0_ORYBR</name>
<dbReference type="GO" id="GO:0008270">
    <property type="term" value="F:zinc ion binding"/>
    <property type="evidence" value="ECO:0007669"/>
    <property type="project" value="UniProtKB-KW"/>
</dbReference>
<evidence type="ECO:0000256" key="3">
    <source>
        <dbReference type="ARBA" id="ARBA00009891"/>
    </source>
</evidence>
<dbReference type="Gene3D" id="3.10.20.90">
    <property type="entry name" value="Phosphatidylinositol 3-kinase Catalytic Subunit, Chain A, domain 1"/>
    <property type="match status" value="1"/>
</dbReference>
<dbReference type="GO" id="GO:0006412">
    <property type="term" value="P:translation"/>
    <property type="evidence" value="ECO:0007669"/>
    <property type="project" value="InterPro"/>
</dbReference>
<dbReference type="SMART" id="SM00213">
    <property type="entry name" value="UBQ"/>
    <property type="match status" value="1"/>
</dbReference>
<dbReference type="InterPro" id="IPR002906">
    <property type="entry name" value="Ribosomal_eS31"/>
</dbReference>
<gene>
    <name evidence="11" type="primary">LOC102701111</name>
</gene>
<dbReference type="KEGG" id="obr:102701111"/>
<dbReference type="GO" id="GO:0009536">
    <property type="term" value="C:plastid"/>
    <property type="evidence" value="ECO:0007669"/>
    <property type="project" value="UniProtKB-ARBA"/>
</dbReference>
<comment type="similarity">
    <text evidence="3">In the C-terminal section; belongs to the eukaryotic ribosomal protein eS31 family.</text>
</comment>
<organism evidence="11">
    <name type="scientific">Oryza brachyantha</name>
    <name type="common">malo sina</name>
    <dbReference type="NCBI Taxonomy" id="4533"/>
    <lineage>
        <taxon>Eukaryota</taxon>
        <taxon>Viridiplantae</taxon>
        <taxon>Streptophyta</taxon>
        <taxon>Embryophyta</taxon>
        <taxon>Tracheophyta</taxon>
        <taxon>Spermatophyta</taxon>
        <taxon>Magnoliopsida</taxon>
        <taxon>Liliopsida</taxon>
        <taxon>Poales</taxon>
        <taxon>Poaceae</taxon>
        <taxon>BOP clade</taxon>
        <taxon>Oryzoideae</taxon>
        <taxon>Oryzeae</taxon>
        <taxon>Oryzinae</taxon>
        <taxon>Oryza</taxon>
    </lineage>
</organism>
<evidence type="ECO:0000256" key="7">
    <source>
        <dbReference type="ARBA" id="ARBA00022980"/>
    </source>
</evidence>
<dbReference type="PROSITE" id="PS50053">
    <property type="entry name" value="UBIQUITIN_2"/>
    <property type="match status" value="1"/>
</dbReference>
<dbReference type="SUPFAM" id="SSF54236">
    <property type="entry name" value="Ubiquitin-like"/>
    <property type="match status" value="1"/>
</dbReference>
<dbReference type="OrthoDB" id="428577at2759"/>
<dbReference type="OMA" id="SCFCREC"/>
<keyword evidence="5" id="KW-0479">Metal-binding</keyword>
<dbReference type="SUPFAM" id="SSF57829">
    <property type="entry name" value="Zn-binding ribosomal proteins"/>
    <property type="match status" value="1"/>
</dbReference>
<dbReference type="RefSeq" id="XP_006662466.1">
    <property type="nucleotide sequence ID" value="XM_006662403.3"/>
</dbReference>
<dbReference type="GO" id="GO:0003735">
    <property type="term" value="F:structural constituent of ribosome"/>
    <property type="evidence" value="ECO:0007669"/>
    <property type="project" value="InterPro"/>
</dbReference>
<dbReference type="Gramene" id="OB10G21280.1">
    <property type="protein sequence ID" value="OB10G21280.1"/>
    <property type="gene ID" value="OB10G21280"/>
</dbReference>
<evidence type="ECO:0000256" key="6">
    <source>
        <dbReference type="ARBA" id="ARBA00022833"/>
    </source>
</evidence>
<reference evidence="11" key="2">
    <citation type="submission" date="2013-04" db="UniProtKB">
        <authorList>
            <consortium name="EnsemblPlants"/>
        </authorList>
    </citation>
    <scope>IDENTIFICATION</scope>
</reference>
<dbReference type="InterPro" id="IPR000626">
    <property type="entry name" value="Ubiquitin-like_dom"/>
</dbReference>
<evidence type="ECO:0000259" key="10">
    <source>
        <dbReference type="PROSITE" id="PS50053"/>
    </source>
</evidence>
<dbReference type="RefSeq" id="XP_015697322.1">
    <property type="nucleotide sequence ID" value="XM_015841836.2"/>
</dbReference>
<comment type="function">
    <text evidence="1">Component of the 40S subunit of the ribosome.</text>
</comment>
<feature type="domain" description="Ubiquitin-like" evidence="10">
    <location>
        <begin position="6"/>
        <end position="81"/>
    </location>
</feature>
<dbReference type="GO" id="GO:0005840">
    <property type="term" value="C:ribosome"/>
    <property type="evidence" value="ECO:0007669"/>
    <property type="project" value="UniProtKB-KW"/>
</dbReference>
<dbReference type="GO" id="GO:0003729">
    <property type="term" value="F:mRNA binding"/>
    <property type="evidence" value="ECO:0007669"/>
    <property type="project" value="UniProtKB-ARBA"/>
</dbReference>
<dbReference type="PANTHER" id="PTHR10666">
    <property type="entry name" value="UBIQUITIN"/>
    <property type="match status" value="1"/>
</dbReference>
<dbReference type="SMART" id="SM01402">
    <property type="entry name" value="Ribosomal_S27"/>
    <property type="match status" value="1"/>
</dbReference>
<dbReference type="FunFam" id="3.10.20.90:FF:000222">
    <property type="entry name" value="Polyubiquitin 5"/>
    <property type="match status" value="1"/>
</dbReference>
<keyword evidence="6" id="KW-0862">Zinc</keyword>
<keyword evidence="4" id="KW-1017">Isopeptide bond</keyword>
<keyword evidence="8" id="KW-0687">Ribonucleoprotein</keyword>
<comment type="similarity">
    <text evidence="2">In the N-terminal section; belongs to the ubiquitin family.</text>
</comment>
<evidence type="ECO:0000256" key="1">
    <source>
        <dbReference type="ARBA" id="ARBA00002225"/>
    </source>
</evidence>
<dbReference type="Pfam" id="PF01599">
    <property type="entry name" value="Ribosomal_S27"/>
    <property type="match status" value="1"/>
</dbReference>
<keyword evidence="7" id="KW-0689">Ribosomal protein</keyword>
<proteinExistence type="inferred from homology"/>
<keyword evidence="12" id="KW-1185">Reference proteome</keyword>
<dbReference type="GO" id="GO:1990904">
    <property type="term" value="C:ribonucleoprotein complex"/>
    <property type="evidence" value="ECO:0007669"/>
    <property type="project" value="UniProtKB-KW"/>
</dbReference>
<evidence type="ECO:0000313" key="12">
    <source>
        <dbReference type="Proteomes" id="UP000006038"/>
    </source>
</evidence>
<protein>
    <recommendedName>
        <fullName evidence="10">Ubiquitin-like domain-containing protein</fullName>
    </recommendedName>
</protein>
<dbReference type="RefSeq" id="XP_015697323.1">
    <property type="nucleotide sequence ID" value="XM_015841837.1"/>
</dbReference>
<dbReference type="RefSeq" id="XP_015697321.1">
    <property type="nucleotide sequence ID" value="XM_015841835.2"/>
</dbReference>
<evidence type="ECO:0000256" key="2">
    <source>
        <dbReference type="ARBA" id="ARBA00008373"/>
    </source>
</evidence>